<reference evidence="1 2" key="1">
    <citation type="submission" date="2024-04" db="EMBL/GenBank/DDBJ databases">
        <authorList>
            <person name="Waldvogel A.-M."/>
            <person name="Schoenle A."/>
        </authorList>
    </citation>
    <scope>NUCLEOTIDE SEQUENCE [LARGE SCALE GENOMIC DNA]</scope>
</reference>
<dbReference type="AlphaFoldDB" id="A0AAV2L9R7"/>
<dbReference type="EMBL" id="OZ035843">
    <property type="protein sequence ID" value="CAL1596970.1"/>
    <property type="molecule type" value="Genomic_DNA"/>
</dbReference>
<name>A0AAV2L9R7_KNICA</name>
<keyword evidence="2" id="KW-1185">Reference proteome</keyword>
<proteinExistence type="predicted"/>
<protein>
    <submittedName>
        <fullName evidence="1">Uncharacterized protein</fullName>
    </submittedName>
</protein>
<evidence type="ECO:0000313" key="1">
    <source>
        <dbReference type="EMBL" id="CAL1596970.1"/>
    </source>
</evidence>
<accession>A0AAV2L9R7</accession>
<organism evidence="1 2">
    <name type="scientific">Knipowitschia caucasica</name>
    <name type="common">Caucasian dwarf goby</name>
    <name type="synonym">Pomatoschistus caucasicus</name>
    <dbReference type="NCBI Taxonomy" id="637954"/>
    <lineage>
        <taxon>Eukaryota</taxon>
        <taxon>Metazoa</taxon>
        <taxon>Chordata</taxon>
        <taxon>Craniata</taxon>
        <taxon>Vertebrata</taxon>
        <taxon>Euteleostomi</taxon>
        <taxon>Actinopterygii</taxon>
        <taxon>Neopterygii</taxon>
        <taxon>Teleostei</taxon>
        <taxon>Neoteleostei</taxon>
        <taxon>Acanthomorphata</taxon>
        <taxon>Gobiaria</taxon>
        <taxon>Gobiiformes</taxon>
        <taxon>Gobioidei</taxon>
        <taxon>Gobiidae</taxon>
        <taxon>Gobiinae</taxon>
        <taxon>Knipowitschia</taxon>
    </lineage>
</organism>
<sequence>MMSLYHHQYLHAGICRTCPSCQSTAPEPRPLSLTDSQGRDLRLEGHGGVYVRVCGAVCRGEWVTEVPQRIVPFWGWSARCRGAVGTETCEVHSCCPFAPRCSWDRNVL</sequence>
<evidence type="ECO:0000313" key="2">
    <source>
        <dbReference type="Proteomes" id="UP001497482"/>
    </source>
</evidence>
<gene>
    <name evidence="1" type="ORF">KC01_LOCUS25560</name>
</gene>
<dbReference type="Proteomes" id="UP001497482">
    <property type="component" value="Chromosome 21"/>
</dbReference>